<dbReference type="SUPFAM" id="SSF82199">
    <property type="entry name" value="SET domain"/>
    <property type="match status" value="1"/>
</dbReference>
<evidence type="ECO:0000259" key="1">
    <source>
        <dbReference type="PROSITE" id="PS50280"/>
    </source>
</evidence>
<comment type="caution">
    <text evidence="2">The sequence shown here is derived from an EMBL/GenBank/DDBJ whole genome shotgun (WGS) entry which is preliminary data.</text>
</comment>
<dbReference type="Gene3D" id="2.170.270.10">
    <property type="entry name" value="SET domain"/>
    <property type="match status" value="1"/>
</dbReference>
<protein>
    <recommendedName>
        <fullName evidence="1">SET domain-containing protein</fullName>
    </recommendedName>
</protein>
<accession>A0AAD7FL15</accession>
<dbReference type="Pfam" id="PF00856">
    <property type="entry name" value="SET"/>
    <property type="match status" value="1"/>
</dbReference>
<dbReference type="EMBL" id="JARKIF010000009">
    <property type="protein sequence ID" value="KAJ7630609.1"/>
    <property type="molecule type" value="Genomic_DNA"/>
</dbReference>
<keyword evidence="3" id="KW-1185">Reference proteome</keyword>
<dbReference type="PROSITE" id="PS50280">
    <property type="entry name" value="SET"/>
    <property type="match status" value="1"/>
</dbReference>
<feature type="domain" description="SET" evidence="1">
    <location>
        <begin position="44"/>
        <end position="164"/>
    </location>
</feature>
<dbReference type="InterPro" id="IPR001214">
    <property type="entry name" value="SET_dom"/>
</dbReference>
<sequence length="171" mass="19123">MPPPPNWPDHVAYLSACVYHSSVSNETRAFLDGGSKSISTQKPTVVTIRRISSSDHPACGQFGLFAARKILANEHLLDYIGEIHCDERDDSDYDLSLWRGGEINVGIDASVRGNEGRFINDYRGIHEKPNAMFVDTRAPSGELRMEVKSSRLIKKGEEITVSYGKGWWQAR</sequence>
<reference evidence="2" key="1">
    <citation type="submission" date="2023-03" db="EMBL/GenBank/DDBJ databases">
        <title>Massive genome expansion in bonnet fungi (Mycena s.s.) driven by repeated elements and novel gene families across ecological guilds.</title>
        <authorList>
            <consortium name="Lawrence Berkeley National Laboratory"/>
            <person name="Harder C.B."/>
            <person name="Miyauchi S."/>
            <person name="Viragh M."/>
            <person name="Kuo A."/>
            <person name="Thoen E."/>
            <person name="Andreopoulos B."/>
            <person name="Lu D."/>
            <person name="Skrede I."/>
            <person name="Drula E."/>
            <person name="Henrissat B."/>
            <person name="Morin E."/>
            <person name="Kohler A."/>
            <person name="Barry K."/>
            <person name="LaButti K."/>
            <person name="Morin E."/>
            <person name="Salamov A."/>
            <person name="Lipzen A."/>
            <person name="Mereny Z."/>
            <person name="Hegedus B."/>
            <person name="Baldrian P."/>
            <person name="Stursova M."/>
            <person name="Weitz H."/>
            <person name="Taylor A."/>
            <person name="Grigoriev I.V."/>
            <person name="Nagy L.G."/>
            <person name="Martin F."/>
            <person name="Kauserud H."/>
        </authorList>
    </citation>
    <scope>NUCLEOTIDE SEQUENCE</scope>
    <source>
        <strain evidence="2">9284</strain>
    </source>
</reference>
<evidence type="ECO:0000313" key="3">
    <source>
        <dbReference type="Proteomes" id="UP001221142"/>
    </source>
</evidence>
<evidence type="ECO:0000313" key="2">
    <source>
        <dbReference type="EMBL" id="KAJ7630609.1"/>
    </source>
</evidence>
<gene>
    <name evidence="2" type="ORF">FB45DRAFT_916023</name>
</gene>
<dbReference type="SMART" id="SM00317">
    <property type="entry name" value="SET"/>
    <property type="match status" value="1"/>
</dbReference>
<name>A0AAD7FL15_9AGAR</name>
<dbReference type="Proteomes" id="UP001221142">
    <property type="component" value="Unassembled WGS sequence"/>
</dbReference>
<dbReference type="InterPro" id="IPR046341">
    <property type="entry name" value="SET_dom_sf"/>
</dbReference>
<organism evidence="2 3">
    <name type="scientific">Roridomyces roridus</name>
    <dbReference type="NCBI Taxonomy" id="1738132"/>
    <lineage>
        <taxon>Eukaryota</taxon>
        <taxon>Fungi</taxon>
        <taxon>Dikarya</taxon>
        <taxon>Basidiomycota</taxon>
        <taxon>Agaricomycotina</taxon>
        <taxon>Agaricomycetes</taxon>
        <taxon>Agaricomycetidae</taxon>
        <taxon>Agaricales</taxon>
        <taxon>Marasmiineae</taxon>
        <taxon>Mycenaceae</taxon>
        <taxon>Roridomyces</taxon>
    </lineage>
</organism>
<proteinExistence type="predicted"/>
<dbReference type="AlphaFoldDB" id="A0AAD7FL15"/>